<dbReference type="EMBL" id="JACAZF010000004">
    <property type="protein sequence ID" value="KAF7307598.1"/>
    <property type="molecule type" value="Genomic_DNA"/>
</dbReference>
<feature type="region of interest" description="Disordered" evidence="1">
    <location>
        <begin position="163"/>
        <end position="218"/>
    </location>
</feature>
<reference evidence="3" key="1">
    <citation type="submission" date="2020-05" db="EMBL/GenBank/DDBJ databases">
        <title>Mycena genomes resolve the evolution of fungal bioluminescence.</title>
        <authorList>
            <person name="Tsai I.J."/>
        </authorList>
    </citation>
    <scope>NUCLEOTIDE SEQUENCE</scope>
    <source>
        <strain evidence="3">171206Taipei</strain>
    </source>
</reference>
<feature type="compositionally biased region" description="Pro residues" evidence="1">
    <location>
        <begin position="209"/>
        <end position="218"/>
    </location>
</feature>
<dbReference type="GeneID" id="59344841"/>
<feature type="transmembrane region" description="Helical" evidence="2">
    <location>
        <begin position="52"/>
        <end position="76"/>
    </location>
</feature>
<sequence length="218" mass="23690">MLAMEPFKSRMSVVWVASILFQIHSSMGAAIPSSEARLKVFNEKRAGDQARGMGIADVVIVGLLLVLIPLTIALILRWRAGRLARDRSPPKELESNDCTQILDPYSSSDDGSVDLEPQQRASWALFIGSKDENALSRSNTATTRQLYVSNQARRAQQKAIELERQRESVDTGSKASTGARVSTASSRTAATLVDGSRPSSVMWTKEGAPPVPPVALRL</sequence>
<keyword evidence="2" id="KW-0472">Membrane</keyword>
<comment type="caution">
    <text evidence="3">The sequence shown here is derived from an EMBL/GenBank/DDBJ whole genome shotgun (WGS) entry which is preliminary data.</text>
</comment>
<dbReference type="AlphaFoldDB" id="A0A8H6SYF5"/>
<evidence type="ECO:0000313" key="3">
    <source>
        <dbReference type="EMBL" id="KAF7307598.1"/>
    </source>
</evidence>
<keyword evidence="2" id="KW-0812">Transmembrane</keyword>
<evidence type="ECO:0000256" key="2">
    <source>
        <dbReference type="SAM" id="Phobius"/>
    </source>
</evidence>
<keyword evidence="2" id="KW-1133">Transmembrane helix</keyword>
<dbReference type="RefSeq" id="XP_037222617.1">
    <property type="nucleotide sequence ID" value="XM_037362325.1"/>
</dbReference>
<gene>
    <name evidence="3" type="ORF">MIND_00554800</name>
</gene>
<name>A0A8H6SYF5_9AGAR</name>
<evidence type="ECO:0000313" key="4">
    <source>
        <dbReference type="Proteomes" id="UP000636479"/>
    </source>
</evidence>
<dbReference type="Proteomes" id="UP000636479">
    <property type="component" value="Unassembled WGS sequence"/>
</dbReference>
<feature type="compositionally biased region" description="Low complexity" evidence="1">
    <location>
        <begin position="175"/>
        <end position="191"/>
    </location>
</feature>
<protein>
    <submittedName>
        <fullName evidence="3">Uncharacterized protein</fullName>
    </submittedName>
</protein>
<dbReference type="OrthoDB" id="3050371at2759"/>
<keyword evidence="4" id="KW-1185">Reference proteome</keyword>
<evidence type="ECO:0000256" key="1">
    <source>
        <dbReference type="SAM" id="MobiDB-lite"/>
    </source>
</evidence>
<accession>A0A8H6SYF5</accession>
<proteinExistence type="predicted"/>
<organism evidence="3 4">
    <name type="scientific">Mycena indigotica</name>
    <dbReference type="NCBI Taxonomy" id="2126181"/>
    <lineage>
        <taxon>Eukaryota</taxon>
        <taxon>Fungi</taxon>
        <taxon>Dikarya</taxon>
        <taxon>Basidiomycota</taxon>
        <taxon>Agaricomycotina</taxon>
        <taxon>Agaricomycetes</taxon>
        <taxon>Agaricomycetidae</taxon>
        <taxon>Agaricales</taxon>
        <taxon>Marasmiineae</taxon>
        <taxon>Mycenaceae</taxon>
        <taxon>Mycena</taxon>
    </lineage>
</organism>